<evidence type="ECO:0000313" key="2">
    <source>
        <dbReference type="EMBL" id="QEK78556.1"/>
    </source>
</evidence>
<dbReference type="GeneID" id="41712695"/>
<evidence type="ECO:0000256" key="1">
    <source>
        <dbReference type="SAM" id="Phobius"/>
    </source>
</evidence>
<feature type="transmembrane region" description="Helical" evidence="1">
    <location>
        <begin position="286"/>
        <end position="304"/>
    </location>
</feature>
<evidence type="ECO:0008006" key="4">
    <source>
        <dbReference type="Google" id="ProtNLM"/>
    </source>
</evidence>
<reference evidence="2 3" key="1">
    <citation type="submission" date="2017-08" db="EMBL/GenBank/DDBJ databases">
        <title>Resequencing and Reannotation of the genome of Pyrococcus furiosus type strain DSM3638.</title>
        <authorList>
            <person name="Reichelt R.M."/>
            <person name="Bunk B."/>
        </authorList>
    </citation>
    <scope>NUCLEOTIDE SEQUENCE [LARGE SCALE GENOMIC DNA]</scope>
    <source>
        <strain evidence="2 3">DSM 3638</strain>
    </source>
</reference>
<gene>
    <name evidence="2" type="ORF">PFDSM3638_04435</name>
</gene>
<protein>
    <recommendedName>
        <fullName evidence="4">CGP-CTERM sorting domain-containing protein</fullName>
    </recommendedName>
</protein>
<accession>A0A5C0XN46</accession>
<dbReference type="AlphaFoldDB" id="A0A5C0XN46"/>
<evidence type="ECO:0000313" key="3">
    <source>
        <dbReference type="Proteomes" id="UP000324354"/>
    </source>
</evidence>
<organism evidence="2 3">
    <name type="scientific">Pyrococcus furiosus (strain ATCC 43587 / DSM 3638 / JCM 8422 / Vc1)</name>
    <dbReference type="NCBI Taxonomy" id="186497"/>
    <lineage>
        <taxon>Archaea</taxon>
        <taxon>Methanobacteriati</taxon>
        <taxon>Methanobacteriota</taxon>
        <taxon>Thermococci</taxon>
        <taxon>Thermococcales</taxon>
        <taxon>Thermococcaceae</taxon>
        <taxon>Pyrococcus</taxon>
    </lineage>
</organism>
<keyword evidence="1" id="KW-0472">Membrane</keyword>
<dbReference type="EMBL" id="CP023154">
    <property type="protein sequence ID" value="QEK78556.1"/>
    <property type="molecule type" value="Genomic_DNA"/>
</dbReference>
<dbReference type="RefSeq" id="WP_011012022.1">
    <property type="nucleotide sequence ID" value="NC_003413.1"/>
</dbReference>
<name>A0A5C0XN46_PYRFU</name>
<dbReference type="OrthoDB" id="86340at2157"/>
<keyword evidence="1" id="KW-1133">Transmembrane helix</keyword>
<proteinExistence type="predicted"/>
<dbReference type="Proteomes" id="UP000324354">
    <property type="component" value="Chromosome"/>
</dbReference>
<dbReference type="GeneID" id="13301486"/>
<keyword evidence="1" id="KW-0812">Transmembrane</keyword>
<sequence length="307" mass="35435">MPRLVIPILALLIFSAPMASAVYSVKQGGFLYEVWYHIYSNGTSALIHIGVENYNIACGMTSCWAEVYDAYEYLLYYDGSNLYLLNFTPALREMLPKNMTNMTIYPPFFHDIFYLNGSWYVNLTSRAYPEGSFKSIDLNPVYRLSEDFCVELVNVTVTTKTENKTINGWEIVIPEEFREDPVFADFFIAENASVYNWSEVRRWIDIEKWHHFVPNSSNFPVYFLLKKGDQVRRVTLLYINTTDGLNGFWFPEDVKIVNVTLCKPTPTIINETTTSSTPRRKHKICGPGVVMLLFLIPPLIFSKIGRK</sequence>